<dbReference type="Proteomes" id="UP001469553">
    <property type="component" value="Unassembled WGS sequence"/>
</dbReference>
<comment type="caution">
    <text evidence="2">The sequence shown here is derived from an EMBL/GenBank/DDBJ whole genome shotgun (WGS) entry which is preliminary data.</text>
</comment>
<sequence length="118" mass="13701">MSWLKVWRQDQNAEQVEEAAWNSKDKEGTNKLVGRKSRRTNKQERSKDLTNSKTSTRVPTSCASVSAQRESVRYQELQFIMDSLYENFCQLYKQQNSSPGMSLVSMGYLRTFCQTESN</sequence>
<feature type="non-terminal residue" evidence="2">
    <location>
        <position position="118"/>
    </location>
</feature>
<feature type="compositionally biased region" description="Polar residues" evidence="1">
    <location>
        <begin position="51"/>
        <end position="62"/>
    </location>
</feature>
<reference evidence="2 3" key="1">
    <citation type="submission" date="2021-06" db="EMBL/GenBank/DDBJ databases">
        <authorList>
            <person name="Palmer J.M."/>
        </authorList>
    </citation>
    <scope>NUCLEOTIDE SEQUENCE [LARGE SCALE GENOMIC DNA]</scope>
    <source>
        <strain evidence="2 3">AS_MEX2019</strain>
        <tissue evidence="2">Muscle</tissue>
    </source>
</reference>
<organism evidence="2 3">
    <name type="scientific">Ameca splendens</name>
    <dbReference type="NCBI Taxonomy" id="208324"/>
    <lineage>
        <taxon>Eukaryota</taxon>
        <taxon>Metazoa</taxon>
        <taxon>Chordata</taxon>
        <taxon>Craniata</taxon>
        <taxon>Vertebrata</taxon>
        <taxon>Euteleostomi</taxon>
        <taxon>Actinopterygii</taxon>
        <taxon>Neopterygii</taxon>
        <taxon>Teleostei</taxon>
        <taxon>Neoteleostei</taxon>
        <taxon>Acanthomorphata</taxon>
        <taxon>Ovalentaria</taxon>
        <taxon>Atherinomorphae</taxon>
        <taxon>Cyprinodontiformes</taxon>
        <taxon>Goodeidae</taxon>
        <taxon>Ameca</taxon>
    </lineage>
</organism>
<evidence type="ECO:0000256" key="1">
    <source>
        <dbReference type="SAM" id="MobiDB-lite"/>
    </source>
</evidence>
<proteinExistence type="predicted"/>
<feature type="region of interest" description="Disordered" evidence="1">
    <location>
        <begin position="1"/>
        <end position="62"/>
    </location>
</feature>
<accession>A0ABV1AB89</accession>
<protein>
    <submittedName>
        <fullName evidence="2">Uncharacterized protein</fullName>
    </submittedName>
</protein>
<keyword evidence="3" id="KW-1185">Reference proteome</keyword>
<feature type="compositionally biased region" description="Basic and acidic residues" evidence="1">
    <location>
        <begin position="41"/>
        <end position="50"/>
    </location>
</feature>
<evidence type="ECO:0000313" key="3">
    <source>
        <dbReference type="Proteomes" id="UP001469553"/>
    </source>
</evidence>
<dbReference type="EMBL" id="JAHRIP010086981">
    <property type="protein sequence ID" value="MEQ2315640.1"/>
    <property type="molecule type" value="Genomic_DNA"/>
</dbReference>
<evidence type="ECO:0000313" key="2">
    <source>
        <dbReference type="EMBL" id="MEQ2315640.1"/>
    </source>
</evidence>
<name>A0ABV1AB89_9TELE</name>
<gene>
    <name evidence="2" type="ORF">AMECASPLE_024498</name>
</gene>